<evidence type="ECO:0000256" key="3">
    <source>
        <dbReference type="ARBA" id="ARBA00022676"/>
    </source>
</evidence>
<dbReference type="InterPro" id="IPR023031">
    <property type="entry name" value="OPRT"/>
</dbReference>
<dbReference type="GO" id="GO:0004588">
    <property type="term" value="F:orotate phosphoribosyltransferase activity"/>
    <property type="evidence" value="ECO:0007669"/>
    <property type="project" value="UniProtKB-EC"/>
</dbReference>
<dbReference type="InterPro" id="IPR004467">
    <property type="entry name" value="Or_phspho_trans_dom"/>
</dbReference>
<feature type="binding site" description="in other chain" evidence="6">
    <location>
        <begin position="120"/>
        <end position="128"/>
    </location>
    <ligand>
        <name>5-phospho-alpha-D-ribose 1-diphosphate</name>
        <dbReference type="ChEBI" id="CHEBI:58017"/>
        <note>ligand shared between dimeric partners</note>
    </ligand>
</feature>
<comment type="subunit">
    <text evidence="6">Homodimer.</text>
</comment>
<feature type="binding site" evidence="6">
    <location>
        <position position="124"/>
    </location>
    <ligand>
        <name>orotate</name>
        <dbReference type="ChEBI" id="CHEBI:30839"/>
    </ligand>
</feature>
<comment type="cofactor">
    <cofactor evidence="6">
        <name>Mg(2+)</name>
        <dbReference type="ChEBI" id="CHEBI:18420"/>
    </cofactor>
</comment>
<keyword evidence="3 6" id="KW-0328">Glycosyltransferase</keyword>
<dbReference type="Pfam" id="PF00156">
    <property type="entry name" value="Pribosyltran"/>
    <property type="match status" value="1"/>
</dbReference>
<evidence type="ECO:0000313" key="8">
    <source>
        <dbReference type="EMBL" id="MDZ5470733.1"/>
    </source>
</evidence>
<comment type="similarity">
    <text evidence="6">Belongs to the purine/pyrimidine phosphoribosyltransferase family. PyrE subfamily.</text>
</comment>
<feature type="binding site" evidence="6">
    <location>
        <position position="100"/>
    </location>
    <ligand>
        <name>5-phospho-alpha-D-ribose 1-diphosphate</name>
        <dbReference type="ChEBI" id="CHEBI:58017"/>
        <note>ligand shared between dimeric partners</note>
    </ligand>
</feature>
<feature type="domain" description="Phosphoribosyltransferase" evidence="7">
    <location>
        <begin position="46"/>
        <end position="152"/>
    </location>
</feature>
<keyword evidence="9" id="KW-1185">Reference proteome</keyword>
<feature type="binding site" evidence="6">
    <location>
        <position position="94"/>
    </location>
    <ligand>
        <name>5-phospho-alpha-D-ribose 1-diphosphate</name>
        <dbReference type="ChEBI" id="CHEBI:58017"/>
        <note>ligand shared between dimeric partners</note>
    </ligand>
</feature>
<evidence type="ECO:0000313" key="9">
    <source>
        <dbReference type="Proteomes" id="UP001290455"/>
    </source>
</evidence>
<dbReference type="SUPFAM" id="SSF53271">
    <property type="entry name" value="PRTase-like"/>
    <property type="match status" value="1"/>
</dbReference>
<proteinExistence type="inferred from homology"/>
<dbReference type="CDD" id="cd06223">
    <property type="entry name" value="PRTases_typeI"/>
    <property type="match status" value="1"/>
</dbReference>
<comment type="pathway">
    <text evidence="1 6">Pyrimidine metabolism; UMP biosynthesis via de novo pathway; UMP from orotate: step 1/2.</text>
</comment>
<dbReference type="PANTHER" id="PTHR19278">
    <property type="entry name" value="OROTATE PHOSPHORIBOSYLTRANSFERASE"/>
    <property type="match status" value="1"/>
</dbReference>
<protein>
    <recommendedName>
        <fullName evidence="2 6">Orotate phosphoribosyltransferase</fullName>
        <shortName evidence="6">OPRT</shortName>
        <shortName evidence="6">OPRTase</shortName>
        <ecNumber evidence="2 6">2.4.2.10</ecNumber>
    </recommendedName>
</protein>
<evidence type="ECO:0000256" key="1">
    <source>
        <dbReference type="ARBA" id="ARBA00004889"/>
    </source>
</evidence>
<dbReference type="EMBL" id="JAXOFX010000001">
    <property type="protein sequence ID" value="MDZ5470733.1"/>
    <property type="molecule type" value="Genomic_DNA"/>
</dbReference>
<dbReference type="NCBIfam" id="TIGR00336">
    <property type="entry name" value="pyrE"/>
    <property type="match status" value="1"/>
</dbReference>
<comment type="function">
    <text evidence="6">Catalyzes the transfer of a ribosyl phosphate group from 5-phosphoribose 1-diphosphate to orotate, leading to the formation of orotidine monophosphate (OMP).</text>
</comment>
<feature type="binding site" evidence="6">
    <location>
        <position position="98"/>
    </location>
    <ligand>
        <name>5-phospho-alpha-D-ribose 1-diphosphate</name>
        <dbReference type="ChEBI" id="CHEBI:58017"/>
        <note>ligand shared between dimeric partners</note>
    </ligand>
</feature>
<evidence type="ECO:0000259" key="7">
    <source>
        <dbReference type="Pfam" id="PF00156"/>
    </source>
</evidence>
<comment type="caution">
    <text evidence="8">The sequence shown here is derived from an EMBL/GenBank/DDBJ whole genome shotgun (WGS) entry which is preliminary data.</text>
</comment>
<keyword evidence="5 6" id="KW-0665">Pyrimidine biosynthesis</keyword>
<comment type="catalytic activity">
    <reaction evidence="6">
        <text>orotidine 5'-phosphate + diphosphate = orotate + 5-phospho-alpha-D-ribose 1-diphosphate</text>
        <dbReference type="Rhea" id="RHEA:10380"/>
        <dbReference type="ChEBI" id="CHEBI:30839"/>
        <dbReference type="ChEBI" id="CHEBI:33019"/>
        <dbReference type="ChEBI" id="CHEBI:57538"/>
        <dbReference type="ChEBI" id="CHEBI:58017"/>
        <dbReference type="EC" id="2.4.2.10"/>
    </reaction>
</comment>
<evidence type="ECO:0000256" key="5">
    <source>
        <dbReference type="ARBA" id="ARBA00022975"/>
    </source>
</evidence>
<comment type="caution">
    <text evidence="6">Lacks conserved residue(s) required for the propagation of feature annotation.</text>
</comment>
<dbReference type="InterPro" id="IPR000836">
    <property type="entry name" value="PRTase_dom"/>
</dbReference>
<sequence>MKRLIAERLLEIEAVALQPNDPFTWASGIQSPIYCDNRLTLSFPQVRKEIANGLKDIILDKFPGTEVVAGTATAGIPHAAWVSELLDLPMCYVRSKAKGHGKGNQIEGKALEGQKVVVVEDLISTGGSVITAVEALREAGCDVLGVVSIFTYELEKGKELLADANITSYSLTDFSTLSEVAKDKGYVKQEDMAKLDEWKKDPASWGKVNS</sequence>
<evidence type="ECO:0000256" key="2">
    <source>
        <dbReference type="ARBA" id="ARBA00011971"/>
    </source>
</evidence>
<dbReference type="EC" id="2.4.2.10" evidence="2 6"/>
<evidence type="ECO:0000256" key="6">
    <source>
        <dbReference type="HAMAP-Rule" id="MF_01208"/>
    </source>
</evidence>
<dbReference type="RefSeq" id="WP_322445023.1">
    <property type="nucleotide sequence ID" value="NZ_JAXOFX010000001.1"/>
</dbReference>
<dbReference type="PANTHER" id="PTHR19278:SF9">
    <property type="entry name" value="URIDINE 5'-MONOPHOSPHATE SYNTHASE"/>
    <property type="match status" value="1"/>
</dbReference>
<organism evidence="8 9">
    <name type="scientific">Robertmurraya mangrovi</name>
    <dbReference type="NCBI Taxonomy" id="3098077"/>
    <lineage>
        <taxon>Bacteria</taxon>
        <taxon>Bacillati</taxon>
        <taxon>Bacillota</taxon>
        <taxon>Bacilli</taxon>
        <taxon>Bacillales</taxon>
        <taxon>Bacillaceae</taxon>
        <taxon>Robertmurraya</taxon>
    </lineage>
</organism>
<dbReference type="Proteomes" id="UP001290455">
    <property type="component" value="Unassembled WGS sequence"/>
</dbReference>
<keyword evidence="4 6" id="KW-0808">Transferase</keyword>
<evidence type="ECO:0000256" key="4">
    <source>
        <dbReference type="ARBA" id="ARBA00022679"/>
    </source>
</evidence>
<dbReference type="HAMAP" id="MF_01208">
    <property type="entry name" value="PyrE"/>
    <property type="match status" value="1"/>
</dbReference>
<reference evidence="8 9" key="1">
    <citation type="submission" date="2023-11" db="EMBL/GenBank/DDBJ databases">
        <title>Bacillus jintuensis, isolated from a mudflat on the Beibu Gulf coast.</title>
        <authorList>
            <person name="Li M."/>
        </authorList>
    </citation>
    <scope>NUCLEOTIDE SEQUENCE [LARGE SCALE GENOMIC DNA]</scope>
    <source>
        <strain evidence="8 9">31A1R</strain>
    </source>
</reference>
<dbReference type="InterPro" id="IPR029057">
    <property type="entry name" value="PRTase-like"/>
</dbReference>
<keyword evidence="6" id="KW-0460">Magnesium</keyword>
<accession>A0ABU5IU92</accession>
<gene>
    <name evidence="6 8" type="primary">pyrE</name>
    <name evidence="8" type="ORF">SM124_03105</name>
</gene>
<name>A0ABU5IU92_9BACI</name>
<dbReference type="Gene3D" id="3.40.50.2020">
    <property type="match status" value="1"/>
</dbReference>